<dbReference type="GO" id="GO:0019752">
    <property type="term" value="P:carboxylic acid metabolic process"/>
    <property type="evidence" value="ECO:0007669"/>
    <property type="project" value="UniProtKB-ARBA"/>
</dbReference>
<dbReference type="RefSeq" id="WP_090928748.1">
    <property type="nucleotide sequence ID" value="NZ_FOPF01000002.1"/>
</dbReference>
<organism evidence="2 3">
    <name type="scientific">Palleronia marisminoris</name>
    <dbReference type="NCBI Taxonomy" id="315423"/>
    <lineage>
        <taxon>Bacteria</taxon>
        <taxon>Pseudomonadati</taxon>
        <taxon>Pseudomonadota</taxon>
        <taxon>Alphaproteobacteria</taxon>
        <taxon>Rhodobacterales</taxon>
        <taxon>Roseobacteraceae</taxon>
        <taxon>Palleronia</taxon>
    </lineage>
</organism>
<dbReference type="OrthoDB" id="9785971at2"/>
<accession>A0A1Y5RVM5</accession>
<dbReference type="PANTHER" id="PTHR13812:SF19">
    <property type="entry name" value="KETIMINE REDUCTASE MU-CRYSTALLIN"/>
    <property type="match status" value="1"/>
</dbReference>
<dbReference type="FunFam" id="3.40.50.720:FF:000311">
    <property type="entry name" value="Ornithine cyclodeaminase"/>
    <property type="match status" value="1"/>
</dbReference>
<reference evidence="2 3" key="1">
    <citation type="submission" date="2017-03" db="EMBL/GenBank/DDBJ databases">
        <authorList>
            <person name="Afonso C.L."/>
            <person name="Miller P.J."/>
            <person name="Scott M.A."/>
            <person name="Spackman E."/>
            <person name="Goraichik I."/>
            <person name="Dimitrov K.M."/>
            <person name="Suarez D.L."/>
            <person name="Swayne D.E."/>
        </authorList>
    </citation>
    <scope>NUCLEOTIDE SEQUENCE [LARGE SCALE GENOMIC DNA]</scope>
    <source>
        <strain evidence="2 3">CECT 7066</strain>
    </source>
</reference>
<dbReference type="AlphaFoldDB" id="A0A1Y5RVM5"/>
<evidence type="ECO:0000256" key="1">
    <source>
        <dbReference type="ARBA" id="ARBA00008903"/>
    </source>
</evidence>
<gene>
    <name evidence="2" type="ORF">PAM7066_00925</name>
</gene>
<dbReference type="PANTHER" id="PTHR13812">
    <property type="entry name" value="KETIMINE REDUCTASE MU-CRYSTALLIN"/>
    <property type="match status" value="1"/>
</dbReference>
<keyword evidence="3" id="KW-1185">Reference proteome</keyword>
<dbReference type="EMBL" id="FWFV01000002">
    <property type="protein sequence ID" value="SLN25247.1"/>
    <property type="molecule type" value="Genomic_DNA"/>
</dbReference>
<dbReference type="Gene3D" id="3.40.50.720">
    <property type="entry name" value="NAD(P)-binding Rossmann-like Domain"/>
    <property type="match status" value="1"/>
</dbReference>
<dbReference type="InterPro" id="IPR023401">
    <property type="entry name" value="ODC_N"/>
</dbReference>
<dbReference type="Gene3D" id="3.30.1780.10">
    <property type="entry name" value="ornithine cyclodeaminase, domain 1"/>
    <property type="match status" value="1"/>
</dbReference>
<proteinExistence type="inferred from homology"/>
<protein>
    <submittedName>
        <fullName evidence="2">Ornithine cyclodeaminase</fullName>
    </submittedName>
</protein>
<dbReference type="GO" id="GO:0016491">
    <property type="term" value="F:oxidoreductase activity"/>
    <property type="evidence" value="ECO:0007669"/>
    <property type="project" value="UniProtKB-ARBA"/>
</dbReference>
<dbReference type="Pfam" id="PF02423">
    <property type="entry name" value="OCD_Mu_crystall"/>
    <property type="match status" value="1"/>
</dbReference>
<name>A0A1Y5RVM5_9RHOB</name>
<dbReference type="SUPFAM" id="SSF51735">
    <property type="entry name" value="NAD(P)-binding Rossmann-fold domains"/>
    <property type="match status" value="1"/>
</dbReference>
<dbReference type="InterPro" id="IPR003462">
    <property type="entry name" value="ODC_Mu_crystall"/>
</dbReference>
<dbReference type="GO" id="GO:0005737">
    <property type="term" value="C:cytoplasm"/>
    <property type="evidence" value="ECO:0007669"/>
    <property type="project" value="TreeGrafter"/>
</dbReference>
<sequence>MDARIITYDATRPRLSWTDTMEAIRAGHTRPRAQIGDLFLGPSDGTLLTRGAYVEGLGYGVKSVTVFSGNADRGLPTVQGAMFVFSPEDGHLEAIVDSRLVTEFKTAGDSILGARLLACPDPVELLIVGGGTVARSLILAYGAAFPSLERISIWSRRPEQAEALADEFPSHSASVAAVDDLARAAGHADIVSTATMAREPVLRGKWIAPGTHVDLIGAFKPDMREADDALISGGSLFVDSRETTIGHIGELSIPIAAGVITPEDVRGDFHDLVSGGAGRRSDDEITVFKNGGGAHLDLMVARYIASVA</sequence>
<evidence type="ECO:0000313" key="3">
    <source>
        <dbReference type="Proteomes" id="UP000193870"/>
    </source>
</evidence>
<dbReference type="PIRSF" id="PIRSF001439">
    <property type="entry name" value="CryM"/>
    <property type="match status" value="1"/>
</dbReference>
<dbReference type="InterPro" id="IPR036291">
    <property type="entry name" value="NAD(P)-bd_dom_sf"/>
</dbReference>
<dbReference type="Proteomes" id="UP000193870">
    <property type="component" value="Unassembled WGS sequence"/>
</dbReference>
<evidence type="ECO:0000313" key="2">
    <source>
        <dbReference type="EMBL" id="SLN25247.1"/>
    </source>
</evidence>
<dbReference type="STRING" id="315423.SAMN04488020_102356"/>
<comment type="similarity">
    <text evidence="1">Belongs to the ornithine cyclodeaminase/mu-crystallin family.</text>
</comment>